<evidence type="ECO:0000313" key="2">
    <source>
        <dbReference type="Proteomes" id="UP000663868"/>
    </source>
</evidence>
<sequence>MCNDIDIGLLFTNPSVRQLAQAIEP</sequence>
<dbReference type="EMBL" id="CAJOBB010000119">
    <property type="protein sequence ID" value="CAF3570901.1"/>
    <property type="molecule type" value="Genomic_DNA"/>
</dbReference>
<proteinExistence type="predicted"/>
<name>A0A818L4F4_9BILA</name>
<comment type="caution">
    <text evidence="1">The sequence shown here is derived from an EMBL/GenBank/DDBJ whole genome shotgun (WGS) entry which is preliminary data.</text>
</comment>
<gene>
    <name evidence="1" type="ORF">KXQ929_LOCUS3623</name>
</gene>
<reference evidence="1" key="1">
    <citation type="submission" date="2021-02" db="EMBL/GenBank/DDBJ databases">
        <authorList>
            <person name="Nowell W R."/>
        </authorList>
    </citation>
    <scope>NUCLEOTIDE SEQUENCE</scope>
</reference>
<organism evidence="1 2">
    <name type="scientific">Adineta steineri</name>
    <dbReference type="NCBI Taxonomy" id="433720"/>
    <lineage>
        <taxon>Eukaryota</taxon>
        <taxon>Metazoa</taxon>
        <taxon>Spiralia</taxon>
        <taxon>Gnathifera</taxon>
        <taxon>Rotifera</taxon>
        <taxon>Eurotatoria</taxon>
        <taxon>Bdelloidea</taxon>
        <taxon>Adinetida</taxon>
        <taxon>Adinetidae</taxon>
        <taxon>Adineta</taxon>
    </lineage>
</organism>
<feature type="non-terminal residue" evidence="1">
    <location>
        <position position="25"/>
    </location>
</feature>
<protein>
    <submittedName>
        <fullName evidence="1">Uncharacterized protein</fullName>
    </submittedName>
</protein>
<evidence type="ECO:0000313" key="1">
    <source>
        <dbReference type="EMBL" id="CAF3570901.1"/>
    </source>
</evidence>
<accession>A0A818L4F4</accession>
<dbReference type="Proteomes" id="UP000663868">
    <property type="component" value="Unassembled WGS sequence"/>
</dbReference>
<dbReference type="AlphaFoldDB" id="A0A818L4F4"/>